<keyword evidence="2" id="KW-1185">Reference proteome</keyword>
<evidence type="ECO:0000313" key="2">
    <source>
        <dbReference type="Proteomes" id="UP000284057"/>
    </source>
</evidence>
<sequence length="202" mass="21207">EQLICSGALRGKQHTYALLDDRAPAADPLDRDEALARLVTRYFTSHGPATAKDLSWWSSLTLADIATGLAAAGDALESIDVDGVTYWSAAGAASGRAEVDETAVHLLQPYDEYLVGYTESKRLLDLSGVVAGTRLDGAATGVLLLGTQVAGRWKRTVRSGEVVVEAGLYEPFRAAATPGLQAAADVHGSFVQRPATVTVGPL</sequence>
<dbReference type="RefSeq" id="WP_147375465.1">
    <property type="nucleotide sequence ID" value="NZ_QUAL01000267.1"/>
</dbReference>
<dbReference type="PANTHER" id="PTHR38479:SF2">
    <property type="entry name" value="WINGED HELIX DNA-BINDING DOMAIN-CONTAINING PROTEIN"/>
    <property type="match status" value="1"/>
</dbReference>
<reference evidence="1 2" key="1">
    <citation type="submission" date="2018-09" db="EMBL/GenBank/DDBJ databases">
        <title>Isolation, diversity and antifungal activity of actinobacteria from wheat.</title>
        <authorList>
            <person name="Han C."/>
        </authorList>
    </citation>
    <scope>NUCLEOTIDE SEQUENCE [LARGE SCALE GENOMIC DNA]</scope>
    <source>
        <strain evidence="1 2">NEAU-YY265</strain>
    </source>
</reference>
<dbReference type="Proteomes" id="UP000284057">
    <property type="component" value="Unassembled WGS sequence"/>
</dbReference>
<comment type="caution">
    <text evidence="1">The sequence shown here is derived from an EMBL/GenBank/DDBJ whole genome shotgun (WGS) entry which is preliminary data.</text>
</comment>
<accession>A0A418KKP8</accession>
<evidence type="ECO:0000313" key="1">
    <source>
        <dbReference type="EMBL" id="RIQ16107.1"/>
    </source>
</evidence>
<gene>
    <name evidence="1" type="ORF">DY240_23065</name>
</gene>
<name>A0A418KKP8_9ACTN</name>
<organism evidence="1 2">
    <name type="scientific">Jiangella rhizosphaerae</name>
    <dbReference type="NCBI Taxonomy" id="2293569"/>
    <lineage>
        <taxon>Bacteria</taxon>
        <taxon>Bacillati</taxon>
        <taxon>Actinomycetota</taxon>
        <taxon>Actinomycetes</taxon>
        <taxon>Jiangellales</taxon>
        <taxon>Jiangellaceae</taxon>
        <taxon>Jiangella</taxon>
    </lineage>
</organism>
<dbReference type="AlphaFoldDB" id="A0A418KKP8"/>
<protein>
    <recommendedName>
        <fullName evidence="3">Winged helix DNA-binding domain-containing protein</fullName>
    </recommendedName>
</protein>
<evidence type="ECO:0008006" key="3">
    <source>
        <dbReference type="Google" id="ProtNLM"/>
    </source>
</evidence>
<dbReference type="PANTHER" id="PTHR38479">
    <property type="entry name" value="LMO0824 PROTEIN"/>
    <property type="match status" value="1"/>
</dbReference>
<dbReference type="EMBL" id="QUAL01000267">
    <property type="protein sequence ID" value="RIQ16107.1"/>
    <property type="molecule type" value="Genomic_DNA"/>
</dbReference>
<proteinExistence type="predicted"/>
<dbReference type="InterPro" id="IPR009351">
    <property type="entry name" value="AlkZ-like"/>
</dbReference>
<feature type="non-terminal residue" evidence="1">
    <location>
        <position position="1"/>
    </location>
</feature>
<dbReference type="Pfam" id="PF06224">
    <property type="entry name" value="AlkZ-like"/>
    <property type="match status" value="1"/>
</dbReference>